<comment type="caution">
    <text evidence="2">The sequence shown here is derived from an EMBL/GenBank/DDBJ whole genome shotgun (WGS) entry which is preliminary data.</text>
</comment>
<organism evidence="2 3">
    <name type="scientific">Kocuria tytonicola</name>
    <dbReference type="NCBI Taxonomy" id="2055946"/>
    <lineage>
        <taxon>Bacteria</taxon>
        <taxon>Bacillati</taxon>
        <taxon>Actinomycetota</taxon>
        <taxon>Actinomycetes</taxon>
        <taxon>Micrococcales</taxon>
        <taxon>Micrococcaceae</taxon>
        <taxon>Kocuria</taxon>
    </lineage>
</organism>
<dbReference type="SUPFAM" id="SSF69572">
    <property type="entry name" value="Activating enzymes of the ubiquitin-like proteins"/>
    <property type="match status" value="1"/>
</dbReference>
<dbReference type="InterPro" id="IPR035985">
    <property type="entry name" value="Ubiquitin-activating_enz"/>
</dbReference>
<name>A0A3L9L890_9MICC</name>
<evidence type="ECO:0000313" key="2">
    <source>
        <dbReference type="EMBL" id="RLY95196.1"/>
    </source>
</evidence>
<dbReference type="GO" id="GO:0008641">
    <property type="term" value="F:ubiquitin-like modifier activating enzyme activity"/>
    <property type="evidence" value="ECO:0007669"/>
    <property type="project" value="InterPro"/>
</dbReference>
<sequence length="265" mass="27518">MHVFVNGLDPLAAWVACALVGAGVCLLDVADPQPVSRSDIARGPYPAEVEGQPRELALRGVLRRRSPRCVPLTAPELFPSAAVPGTVVLNAWSVAGDLVADLAAPSAPPLDPALATLTVAADGANVLRWPGTSWEHRPCRECLAEAVRSARRTARDVVPDTVGAPLPNGDSPLAAVTRSCAAGEIAALLLAAGLGVGLGRDTMTAHTTPERRPFRGDDHAPEVNGPRGTGPLLLEPCGPVLRRGLLVRELPPNPQCLCSLAFAVP</sequence>
<evidence type="ECO:0000256" key="1">
    <source>
        <dbReference type="SAM" id="MobiDB-lite"/>
    </source>
</evidence>
<feature type="compositionally biased region" description="Basic and acidic residues" evidence="1">
    <location>
        <begin position="208"/>
        <end position="221"/>
    </location>
</feature>
<gene>
    <name evidence="2" type="ORF">EAE32_05330</name>
</gene>
<protein>
    <recommendedName>
        <fullName evidence="4">THIF-type NAD/FAD binding fold domain-containing protein</fullName>
    </recommendedName>
</protein>
<dbReference type="Proteomes" id="UP000277871">
    <property type="component" value="Unassembled WGS sequence"/>
</dbReference>
<dbReference type="AlphaFoldDB" id="A0A3L9L890"/>
<evidence type="ECO:0008006" key="4">
    <source>
        <dbReference type="Google" id="ProtNLM"/>
    </source>
</evidence>
<keyword evidence="3" id="KW-1185">Reference proteome</keyword>
<proteinExistence type="predicted"/>
<accession>A0A3L9L890</accession>
<reference evidence="2 3" key="1">
    <citation type="submission" date="2018-10" db="EMBL/GenBank/DDBJ databases">
        <title>Kocuria tytonicola, new bacteria from the preen glands of American barn owls (Tyto furcata).</title>
        <authorList>
            <person name="Braun M.S."/>
            <person name="Wang E."/>
            <person name="Zimmermann S."/>
            <person name="Boutin S."/>
            <person name="Wagner H."/>
            <person name="Wink M."/>
        </authorList>
    </citation>
    <scope>NUCLEOTIDE SEQUENCE [LARGE SCALE GENOMIC DNA]</scope>
    <source>
        <strain evidence="2 3">473</strain>
    </source>
</reference>
<dbReference type="EMBL" id="RDEX01000001">
    <property type="protein sequence ID" value="RLY95196.1"/>
    <property type="molecule type" value="Genomic_DNA"/>
</dbReference>
<feature type="region of interest" description="Disordered" evidence="1">
    <location>
        <begin position="205"/>
        <end position="231"/>
    </location>
</feature>
<evidence type="ECO:0000313" key="3">
    <source>
        <dbReference type="Proteomes" id="UP000277871"/>
    </source>
</evidence>